<dbReference type="InterPro" id="IPR017853">
    <property type="entry name" value="GH"/>
</dbReference>
<evidence type="ECO:0000313" key="6">
    <source>
        <dbReference type="Proteomes" id="UP000039865"/>
    </source>
</evidence>
<sequence>MLRSDLNCDALTGEIRYTVTQPRVPTHVDPELLDYKLIDYKESPVDSKYLERIDPYDGERSLNLEFRVRFNYPGSSFIQIEYFDEDSQDINYTQPVIINVEPTIVLRDYDIKCKQLSIITVLARQMGEIPRWESVVNNISQLGYNAIHFTPIQKYGQSYSHYSLADQTLIDDYFFGSDAKNLDKQERLHHLRQTLEYMRDEYGVIGIIDIVLNHTANNSPWLLDHPESGYNTDDCPHLYPAFLLDRALADFSDDFADKRNMGDCPSAPFIYNENDLKAVINAIQTRIINRLNFHEFFLFNVEKVLKEVKDFLTGNSSQSLIQAEKLTIDRKKWLTHDHYSILEDKLTRNLGYGPDRQQVQLDLPIAAAYFYYANNLNADKACQELRQLLQKHNQDWTVKVQGFMKDALSSIEGTIRYFKLELRQSKIEKTEEGRLLRRYFTELLNDKRSKVAHNGWIMNADPMEDFAMKGWHYLRRNINIWSDSVKLRYGTCPDDSPFLWDHMCEYVSDMASVFDGFRLDNAHSTPIHVSYYLLQVARSTNPNLYIMAELFTSSSLADAIFVQKLNINGLVREIQNTYDTKQLGDYFHQLTCREAPPGLIDKDFENVDGTKYRILKPIKPNDIIYDCTHDNPSPIEKFKTGRISLSHMGIISMSDCAIATTWGYDQLIPKNLNVVNERRLYEFPDQKDIFKPDNEDPDKRRGSKLLEKKLVAIKNDQQKQISPERTPELQKPFIQKKTDFDYEFIFYHDTAQSVKVAGCFNQWRKDINLNKKDKNKWTSHIILPIIESQDHYEFKFIINDKDWVVRNDLPTFNNNGNINNIIQMPNSQSNSKSEVVTHENIQIKSNSSEYTFSDIRYARRILNEIHDECTKNNAEIFLHQQTDQVLVVVRQFSLDHEGIDGSKGQEYDAYVSITRHPYFMVGGEYQYQTKVELPGFLTEIVMVSYLELNYTSYNQFNDDKQLIKGANANFKLFKDLSKFCKVERSGEKDVLSFFQLPPSFTCIVKSKYPQQMREAVKSLNYLNSFDTSLLCKQLFAHSQLSAFNHLLFRCNEEERDISDNKRGPYGLEKYGQFKYSGLTSILHILRQLKISGDMGHELFDNIRQGNWLMEYSVDRLKFMQDDLNSVILFLQEHFQNVKTLNNTFKPKYFAKVIEKVYNAAVYEVLNVRMTDKFIQRNDDLFIQRMAIATQQMWGRIPSTYFAGQKDSMAAGLPHFTTGYMRCWGRDTFIALRGLLISPGLEDEARQTILYFAKTMRHGLIPNLHDRCNNTRYNARDATWFFIQGIKDFVQLAQNNGASILDEVVELHFRDNDQKIHWEKLNRGEQPRRITIAQMIHEILQCHAQGIQFREWNAGTQIDSCMKSDGFNINIYLDEETGFVFGGNSGNCGTWMDKMGSSDKTGNRGIPATPRDGAPIELVALLFTALRFMDDMHYLGLIKTNSIKTRSGQEWTYREWADRIEANFEKHFWIPMSEQEDNQYVIEKRFVRRRAIFKDVLRSSQPQTDYQLRPNLCIAMAYAPDLFSAYAAQLCLKNVENILIEKDCMGVKTLDPQDPSYKGDYVNSDDSCGWNYHQGPEWLWPMGFFLKAKMNFGQQAILGNKKALVHDIMRFLVPHQKHILSDPWEGLPELTNSHGKECKDSCTTQAWSIATILDALRDLYYK</sequence>
<dbReference type="CDD" id="cd02859">
    <property type="entry name" value="E_set_AMPKbeta_like_N"/>
    <property type="match status" value="1"/>
</dbReference>
<dbReference type="InterPro" id="IPR014756">
    <property type="entry name" value="Ig_E-set"/>
</dbReference>
<dbReference type="SUPFAM" id="SSF81296">
    <property type="entry name" value="E set domains"/>
    <property type="match status" value="1"/>
</dbReference>
<dbReference type="Gene3D" id="2.60.40.10">
    <property type="entry name" value="Immunoglobulins"/>
    <property type="match status" value="1"/>
</dbReference>
<dbReference type="Pfam" id="PF14702">
    <property type="entry name" value="hGDE_central"/>
    <property type="match status" value="1"/>
</dbReference>
<feature type="domain" description="Glycogen debranching enzyme C-terminal" evidence="1">
    <location>
        <begin position="1197"/>
        <end position="1653"/>
    </location>
</feature>
<dbReference type="OMA" id="YEEGHVH"/>
<dbReference type="InParanoid" id="A0A078A3A7"/>
<dbReference type="InterPro" id="IPR032788">
    <property type="entry name" value="AGL_central"/>
</dbReference>
<dbReference type="Gene3D" id="3.20.20.80">
    <property type="entry name" value="Glycosidases"/>
    <property type="match status" value="2"/>
</dbReference>
<evidence type="ECO:0000259" key="1">
    <source>
        <dbReference type="Pfam" id="PF06202"/>
    </source>
</evidence>
<evidence type="ECO:0000259" key="2">
    <source>
        <dbReference type="Pfam" id="PF14701"/>
    </source>
</evidence>
<evidence type="ECO:0000259" key="4">
    <source>
        <dbReference type="Pfam" id="PF16561"/>
    </source>
</evidence>
<dbReference type="Pfam" id="PF14701">
    <property type="entry name" value="hDGE_amylase"/>
    <property type="match status" value="1"/>
</dbReference>
<dbReference type="SUPFAM" id="SSF48208">
    <property type="entry name" value="Six-hairpin glycosidases"/>
    <property type="match status" value="1"/>
</dbReference>
<evidence type="ECO:0000259" key="3">
    <source>
        <dbReference type="Pfam" id="PF14702"/>
    </source>
</evidence>
<dbReference type="EMBL" id="CCKQ01005425">
    <property type="protein sequence ID" value="CDW76652.1"/>
    <property type="molecule type" value="Genomic_DNA"/>
</dbReference>
<dbReference type="SUPFAM" id="SSF51445">
    <property type="entry name" value="(Trans)glycosidases"/>
    <property type="match status" value="1"/>
</dbReference>
<dbReference type="GO" id="GO:0004135">
    <property type="term" value="F:amylo-alpha-1,6-glucosidase activity"/>
    <property type="evidence" value="ECO:0007669"/>
    <property type="project" value="InterPro"/>
</dbReference>
<dbReference type="InterPro" id="IPR013783">
    <property type="entry name" value="Ig-like_fold"/>
</dbReference>
<dbReference type="InterPro" id="IPR032792">
    <property type="entry name" value="AGL_glucanoTrfase"/>
</dbReference>
<reference evidence="5 6" key="1">
    <citation type="submission" date="2014-06" db="EMBL/GenBank/DDBJ databases">
        <authorList>
            <person name="Swart Estienne"/>
        </authorList>
    </citation>
    <scope>NUCLEOTIDE SEQUENCE [LARGE SCALE GENOMIC DNA]</scope>
    <source>
        <strain evidence="5 6">130c</strain>
    </source>
</reference>
<feature type="domain" description="AMP-activated protein kinase glycogen-binding" evidence="4">
    <location>
        <begin position="746"/>
        <end position="827"/>
    </location>
</feature>
<feature type="domain" description="Glycogen debranching enzyme glucanotransferase" evidence="2">
    <location>
        <begin position="111"/>
        <end position="545"/>
    </location>
</feature>
<dbReference type="OrthoDB" id="10248904at2759"/>
<dbReference type="InterPro" id="IPR012341">
    <property type="entry name" value="6hp_glycosidase-like_sf"/>
</dbReference>
<name>A0A078A3A7_STYLE</name>
<dbReference type="GO" id="GO:0005980">
    <property type="term" value="P:glycogen catabolic process"/>
    <property type="evidence" value="ECO:0007669"/>
    <property type="project" value="InterPro"/>
</dbReference>
<keyword evidence="6" id="KW-1185">Reference proteome</keyword>
<dbReference type="InterPro" id="IPR008928">
    <property type="entry name" value="6-hairpin_glycosidase_sf"/>
</dbReference>
<dbReference type="Pfam" id="PF16561">
    <property type="entry name" value="AMPK1_CBM"/>
    <property type="match status" value="1"/>
</dbReference>
<proteinExistence type="predicted"/>
<evidence type="ECO:0000313" key="5">
    <source>
        <dbReference type="EMBL" id="CDW76652.1"/>
    </source>
</evidence>
<dbReference type="Pfam" id="PF06202">
    <property type="entry name" value="GDE_C"/>
    <property type="match status" value="1"/>
</dbReference>
<feature type="domain" description="Glycogen debranching enzyme central" evidence="3">
    <location>
        <begin position="855"/>
        <end position="1116"/>
    </location>
</feature>
<dbReference type="GO" id="GO:0004134">
    <property type="term" value="F:4-alpha-glucanotransferase activity"/>
    <property type="evidence" value="ECO:0007669"/>
    <property type="project" value="InterPro"/>
</dbReference>
<accession>A0A078A3A7</accession>
<protein>
    <submittedName>
        <fullName evidence="5">Glycogen debranching enzyme</fullName>
    </submittedName>
</protein>
<dbReference type="Gene3D" id="1.50.10.10">
    <property type="match status" value="1"/>
</dbReference>
<organism evidence="5 6">
    <name type="scientific">Stylonychia lemnae</name>
    <name type="common">Ciliate</name>
    <dbReference type="NCBI Taxonomy" id="5949"/>
    <lineage>
        <taxon>Eukaryota</taxon>
        <taxon>Sar</taxon>
        <taxon>Alveolata</taxon>
        <taxon>Ciliophora</taxon>
        <taxon>Intramacronucleata</taxon>
        <taxon>Spirotrichea</taxon>
        <taxon>Stichotrichia</taxon>
        <taxon>Sporadotrichida</taxon>
        <taxon>Oxytrichidae</taxon>
        <taxon>Stylonychinae</taxon>
        <taxon>Stylonychia</taxon>
    </lineage>
</organism>
<gene>
    <name evidence="5" type="primary">Contig7149.g7657</name>
    <name evidence="5" type="ORF">STYLEM_5613</name>
</gene>
<dbReference type="PANTHER" id="PTHR10569">
    <property type="entry name" value="GLYCOGEN DEBRANCHING ENZYME"/>
    <property type="match status" value="1"/>
</dbReference>
<dbReference type="InterPro" id="IPR032640">
    <property type="entry name" value="AMPK1_CBM"/>
</dbReference>
<dbReference type="PANTHER" id="PTHR10569:SF2">
    <property type="entry name" value="GLYCOGEN DEBRANCHING ENZYME"/>
    <property type="match status" value="1"/>
</dbReference>
<dbReference type="InterPro" id="IPR032790">
    <property type="entry name" value="GDE_C"/>
</dbReference>
<dbReference type="InterPro" id="IPR010401">
    <property type="entry name" value="AGL/Gdb1"/>
</dbReference>
<dbReference type="Proteomes" id="UP000039865">
    <property type="component" value="Unassembled WGS sequence"/>
</dbReference>